<evidence type="ECO:0000256" key="3">
    <source>
        <dbReference type="ARBA" id="ARBA00022670"/>
    </source>
</evidence>
<keyword evidence="8" id="KW-0482">Metalloprotease</keyword>
<proteinExistence type="inferred from homology"/>
<dbReference type="GO" id="GO:0006508">
    <property type="term" value="P:proteolysis"/>
    <property type="evidence" value="ECO:0007669"/>
    <property type="project" value="UniProtKB-KW"/>
</dbReference>
<dbReference type="GO" id="GO:0008777">
    <property type="term" value="F:acetylornithine deacetylase activity"/>
    <property type="evidence" value="ECO:0007669"/>
    <property type="project" value="TreeGrafter"/>
</dbReference>
<dbReference type="GO" id="GO:0016805">
    <property type="term" value="F:dipeptidase activity"/>
    <property type="evidence" value="ECO:0007669"/>
    <property type="project" value="UniProtKB-KW"/>
</dbReference>
<dbReference type="InterPro" id="IPR010964">
    <property type="entry name" value="M20A_pepV-rel"/>
</dbReference>
<comment type="similarity">
    <text evidence="2">Belongs to the peptidase M20A family.</text>
</comment>
<dbReference type="Gene3D" id="3.40.630.10">
    <property type="entry name" value="Zn peptidases"/>
    <property type="match status" value="1"/>
</dbReference>
<organism evidence="9 10">
    <name type="scientific">Anaerotruncus massiliensis</name>
    <name type="common">ex Liu et al. 2021</name>
    <dbReference type="NCBI Taxonomy" id="2321404"/>
    <lineage>
        <taxon>Bacteria</taxon>
        <taxon>Bacillati</taxon>
        <taxon>Bacillota</taxon>
        <taxon>Clostridia</taxon>
        <taxon>Eubacteriales</taxon>
        <taxon>Oscillospiraceae</taxon>
        <taxon>Anaerotruncus</taxon>
    </lineage>
</organism>
<dbReference type="RefSeq" id="WP_121587156.1">
    <property type="nucleotide sequence ID" value="NZ_RCHT01000019.1"/>
</dbReference>
<dbReference type="Gene3D" id="3.30.70.360">
    <property type="match status" value="2"/>
</dbReference>
<gene>
    <name evidence="9" type="ORF">D4A47_09905</name>
</gene>
<keyword evidence="3" id="KW-0645">Protease</keyword>
<dbReference type="PANTHER" id="PTHR43808">
    <property type="entry name" value="ACETYLORNITHINE DEACETYLASE"/>
    <property type="match status" value="1"/>
</dbReference>
<sequence>MKETELLQKAREFLRKSREDIVADIGALVDIPSVQGSPAPGAPFGEGPRRALDRALEIAARMGFEPHEQEGCMGWFDLPGEREAHIATIAHLDVVPAGEGWTFDPFRMERRGDWLIGRGTDDDKGPLVYCMYLAKFFRESGIKLRYTLRTLMGCNEETGMGDVGPYLAAQPQPLFCLSSDALFPVCNGEKGLFQGEFVSPKLEGNVVDIQAGEASNMIPERAVCLVKFRGRLPLGREGIEAAAEDGLLRITAHGVGAHSAMPERGKNAIGLLVDFLLAEGLTDEGERPFFELLHRLHLSPYGQGLDVDCKDDALGALTCVGGVIRMRDGVIRQNINIRYPAAVTGPGLAERLEAAAGAAGSAFSLINYSEPFFIPEEDPVIRLLLDAHREVTGSAAPAYAWGGGTYARCFRRAVSFGPGLAGEEIKPDFVGDCHGPDEGTSLPTLDESFLVYALAILRMQGLEPEELGG</sequence>
<dbReference type="SUPFAM" id="SSF53187">
    <property type="entry name" value="Zn-dependent exopeptidases"/>
    <property type="match status" value="1"/>
</dbReference>
<evidence type="ECO:0000256" key="6">
    <source>
        <dbReference type="ARBA" id="ARBA00022833"/>
    </source>
</evidence>
<dbReference type="PANTHER" id="PTHR43808:SF31">
    <property type="entry name" value="N-ACETYL-L-CITRULLINE DEACETYLASE"/>
    <property type="match status" value="1"/>
</dbReference>
<dbReference type="GO" id="GO:0006526">
    <property type="term" value="P:L-arginine biosynthetic process"/>
    <property type="evidence" value="ECO:0007669"/>
    <property type="project" value="TreeGrafter"/>
</dbReference>
<keyword evidence="10" id="KW-1185">Reference proteome</keyword>
<dbReference type="Pfam" id="PF01546">
    <property type="entry name" value="Peptidase_M20"/>
    <property type="match status" value="1"/>
</dbReference>
<accession>A0A498CTT3</accession>
<evidence type="ECO:0000256" key="4">
    <source>
        <dbReference type="ARBA" id="ARBA00022723"/>
    </source>
</evidence>
<dbReference type="SUPFAM" id="SSF55031">
    <property type="entry name" value="Bacterial exopeptidase dimerisation domain"/>
    <property type="match status" value="1"/>
</dbReference>
<dbReference type="AlphaFoldDB" id="A0A498CTT3"/>
<dbReference type="GO" id="GO:0008270">
    <property type="term" value="F:zinc ion binding"/>
    <property type="evidence" value="ECO:0007669"/>
    <property type="project" value="InterPro"/>
</dbReference>
<evidence type="ECO:0000256" key="2">
    <source>
        <dbReference type="ARBA" id="ARBA00006247"/>
    </source>
</evidence>
<dbReference type="Proteomes" id="UP000276301">
    <property type="component" value="Unassembled WGS sequence"/>
</dbReference>
<dbReference type="InterPro" id="IPR036264">
    <property type="entry name" value="Bact_exopeptidase_dim_dom"/>
</dbReference>
<evidence type="ECO:0000313" key="10">
    <source>
        <dbReference type="Proteomes" id="UP000276301"/>
    </source>
</evidence>
<dbReference type="InterPro" id="IPR002933">
    <property type="entry name" value="Peptidase_M20"/>
</dbReference>
<keyword evidence="7" id="KW-0224">Dipeptidase</keyword>
<name>A0A498CTT3_9FIRM</name>
<comment type="caution">
    <text evidence="9">The sequence shown here is derived from an EMBL/GenBank/DDBJ whole genome shotgun (WGS) entry which is preliminary data.</text>
</comment>
<evidence type="ECO:0000313" key="9">
    <source>
        <dbReference type="EMBL" id="RLL09665.1"/>
    </source>
</evidence>
<keyword evidence="5" id="KW-0378">Hydrolase</keyword>
<evidence type="ECO:0000256" key="8">
    <source>
        <dbReference type="ARBA" id="ARBA00023049"/>
    </source>
</evidence>
<protein>
    <submittedName>
        <fullName evidence="9">M20 family peptidase</fullName>
    </submittedName>
</protein>
<dbReference type="EMBL" id="RCHT01000019">
    <property type="protein sequence ID" value="RLL09665.1"/>
    <property type="molecule type" value="Genomic_DNA"/>
</dbReference>
<dbReference type="NCBIfam" id="TIGR01887">
    <property type="entry name" value="dipeptidaselike"/>
    <property type="match status" value="1"/>
</dbReference>
<dbReference type="GO" id="GO:0008237">
    <property type="term" value="F:metallopeptidase activity"/>
    <property type="evidence" value="ECO:0007669"/>
    <property type="project" value="UniProtKB-KW"/>
</dbReference>
<keyword evidence="6" id="KW-0862">Zinc</keyword>
<evidence type="ECO:0000256" key="1">
    <source>
        <dbReference type="ARBA" id="ARBA00001947"/>
    </source>
</evidence>
<keyword evidence="4" id="KW-0479">Metal-binding</keyword>
<reference evidence="9 10" key="1">
    <citation type="submission" date="2018-10" db="EMBL/GenBank/DDBJ databases">
        <title>Anaerotruncus faecis sp. nov., isolated from human feces.</title>
        <authorList>
            <person name="Wang Y.-J."/>
        </authorList>
    </citation>
    <scope>NUCLEOTIDE SEQUENCE [LARGE SCALE GENOMIC DNA]</scope>
    <source>
        <strain evidence="9 10">22A2-44</strain>
    </source>
</reference>
<comment type="cofactor">
    <cofactor evidence="1">
        <name>Zn(2+)</name>
        <dbReference type="ChEBI" id="CHEBI:29105"/>
    </cofactor>
</comment>
<evidence type="ECO:0000256" key="7">
    <source>
        <dbReference type="ARBA" id="ARBA00022997"/>
    </source>
</evidence>
<evidence type="ECO:0000256" key="5">
    <source>
        <dbReference type="ARBA" id="ARBA00022801"/>
    </source>
</evidence>
<dbReference type="InterPro" id="IPR050072">
    <property type="entry name" value="Peptidase_M20A"/>
</dbReference>